<keyword evidence="7" id="KW-1185">Reference proteome</keyword>
<protein>
    <submittedName>
        <fullName evidence="6">ATP-dependent RNA helicase DOB1</fullName>
    </submittedName>
</protein>
<dbReference type="GO" id="GO:0000460">
    <property type="term" value="P:maturation of 5.8S rRNA"/>
    <property type="evidence" value="ECO:0007669"/>
    <property type="project" value="TreeGrafter"/>
</dbReference>
<evidence type="ECO:0000256" key="4">
    <source>
        <dbReference type="ARBA" id="ARBA00022840"/>
    </source>
</evidence>
<dbReference type="GO" id="GO:0016787">
    <property type="term" value="F:hydrolase activity"/>
    <property type="evidence" value="ECO:0007669"/>
    <property type="project" value="UniProtKB-KW"/>
</dbReference>
<evidence type="ECO:0000256" key="3">
    <source>
        <dbReference type="ARBA" id="ARBA00022806"/>
    </source>
</evidence>
<dbReference type="GO" id="GO:0005524">
    <property type="term" value="F:ATP binding"/>
    <property type="evidence" value="ECO:0007669"/>
    <property type="project" value="UniProtKB-KW"/>
</dbReference>
<dbReference type="InterPro" id="IPR012961">
    <property type="entry name" value="Ski2/MTR4_C"/>
</dbReference>
<dbReference type="EMBL" id="KZ502233">
    <property type="protein sequence ID" value="PKU81662.1"/>
    <property type="molecule type" value="Genomic_DNA"/>
</dbReference>
<keyword evidence="3 6" id="KW-0347">Helicase</keyword>
<sequence>MEGLASGGVEEEEQRSGLVAAWGSRKRVTSYGSLKMEMDVLKDMVLGKPAPLVSTFRLSYYTILNLVKRAEGQFTAEHVIKNSFHQFQYEKSLPDMNKKISKLETEAAMLESSGETELTDYHNLGLEIAQLERKIMSEITRPERILYYLVPGRLVLSGIPCGICEIRSGSCTVASNIRHEQYKNSFPPDLRPAEARQTVLLAVQELHKKFPHGLPRLNPVKDMGINDPELTELVHKFKELEQKLAAHPLHVLQKFRDELKNRSRVLKRLGHIDADSVVQLKGRAACLIDTGDELLVTELMLNGVSLHPSTFNVSIRIKLLPLQAALFLEINQVIKETIMLIALNCVVQHMQIQHECKLDINVEEYVESTLKAAAHAVGEINLEKKFESGTESHRRGIMFANSLAASKRVTGFTIRKNRFGKYILQRIRPKGCVEL</sequence>
<dbReference type="PANTHER" id="PTHR12131">
    <property type="entry name" value="ATP-DEPENDENT RNA AND DNA HELICASE"/>
    <property type="match status" value="1"/>
</dbReference>
<reference evidence="6 7" key="1">
    <citation type="journal article" date="2016" name="Sci. Rep.">
        <title>The Dendrobium catenatum Lindl. genome sequence provides insights into polysaccharide synthase, floral development and adaptive evolution.</title>
        <authorList>
            <person name="Zhang G.Q."/>
            <person name="Xu Q."/>
            <person name="Bian C."/>
            <person name="Tsai W.C."/>
            <person name="Yeh C.M."/>
            <person name="Liu K.W."/>
            <person name="Yoshida K."/>
            <person name="Zhang L.S."/>
            <person name="Chang S.B."/>
            <person name="Chen F."/>
            <person name="Shi Y."/>
            <person name="Su Y.Y."/>
            <person name="Zhang Y.Q."/>
            <person name="Chen L.J."/>
            <person name="Yin Y."/>
            <person name="Lin M."/>
            <person name="Huang H."/>
            <person name="Deng H."/>
            <person name="Wang Z.W."/>
            <person name="Zhu S.L."/>
            <person name="Zhao X."/>
            <person name="Deng C."/>
            <person name="Niu S.C."/>
            <person name="Huang J."/>
            <person name="Wang M."/>
            <person name="Liu G.H."/>
            <person name="Yang H.J."/>
            <person name="Xiao X.J."/>
            <person name="Hsiao Y.Y."/>
            <person name="Wu W.L."/>
            <person name="Chen Y.Y."/>
            <person name="Mitsuda N."/>
            <person name="Ohme-Takagi M."/>
            <person name="Luo Y.B."/>
            <person name="Van de Peer Y."/>
            <person name="Liu Z.J."/>
        </authorList>
    </citation>
    <scope>NUCLEOTIDE SEQUENCE [LARGE SCALE GENOMIC DNA]</scope>
    <source>
        <tissue evidence="6">The whole plant</tissue>
    </source>
</reference>
<gene>
    <name evidence="6" type="ORF">MA16_Dca013093</name>
</gene>
<accession>A0A2I0X173</accession>
<evidence type="ECO:0000256" key="1">
    <source>
        <dbReference type="ARBA" id="ARBA00022741"/>
    </source>
</evidence>
<dbReference type="InterPro" id="IPR048392">
    <property type="entry name" value="MTR4-like_stalk"/>
</dbReference>
<name>A0A2I0X173_9ASPA</name>
<evidence type="ECO:0000313" key="6">
    <source>
        <dbReference type="EMBL" id="PKU81662.1"/>
    </source>
</evidence>
<keyword evidence="1" id="KW-0547">Nucleotide-binding</keyword>
<reference evidence="6 7" key="2">
    <citation type="journal article" date="2017" name="Nature">
        <title>The Apostasia genome and the evolution of orchids.</title>
        <authorList>
            <person name="Zhang G.Q."/>
            <person name="Liu K.W."/>
            <person name="Li Z."/>
            <person name="Lohaus R."/>
            <person name="Hsiao Y.Y."/>
            <person name="Niu S.C."/>
            <person name="Wang J.Y."/>
            <person name="Lin Y.C."/>
            <person name="Xu Q."/>
            <person name="Chen L.J."/>
            <person name="Yoshida K."/>
            <person name="Fujiwara S."/>
            <person name="Wang Z.W."/>
            <person name="Zhang Y.Q."/>
            <person name="Mitsuda N."/>
            <person name="Wang M."/>
            <person name="Liu G.H."/>
            <person name="Pecoraro L."/>
            <person name="Huang H.X."/>
            <person name="Xiao X.J."/>
            <person name="Lin M."/>
            <person name="Wu X.Y."/>
            <person name="Wu W.L."/>
            <person name="Chen Y.Y."/>
            <person name="Chang S.B."/>
            <person name="Sakamoto S."/>
            <person name="Ohme-Takagi M."/>
            <person name="Yagi M."/>
            <person name="Zeng S.J."/>
            <person name="Shen C.Y."/>
            <person name="Yeh C.M."/>
            <person name="Luo Y.B."/>
            <person name="Tsai W.C."/>
            <person name="Van de Peer Y."/>
            <person name="Liu Z.J."/>
        </authorList>
    </citation>
    <scope>NUCLEOTIDE SEQUENCE [LARGE SCALE GENOMIC DNA]</scope>
    <source>
        <tissue evidence="6">The whole plant</tissue>
    </source>
</reference>
<dbReference type="GO" id="GO:0005634">
    <property type="term" value="C:nucleus"/>
    <property type="evidence" value="ECO:0007669"/>
    <property type="project" value="TreeGrafter"/>
</dbReference>
<dbReference type="STRING" id="906689.A0A2I0X173"/>
<feature type="domain" description="ATP-dependent RNA helicase Ski2/MTR4 C-terminal" evidence="5">
    <location>
        <begin position="273"/>
        <end position="405"/>
    </location>
</feature>
<dbReference type="InterPro" id="IPR025696">
    <property type="entry name" value="Beta-barrel_MTR4"/>
</dbReference>
<proteinExistence type="predicted"/>
<dbReference type="GO" id="GO:0004386">
    <property type="term" value="F:helicase activity"/>
    <property type="evidence" value="ECO:0007669"/>
    <property type="project" value="UniProtKB-KW"/>
</dbReference>
<dbReference type="PANTHER" id="PTHR12131:SF7">
    <property type="entry name" value="EXOSOME RNA HELICASE MTR4"/>
    <property type="match status" value="1"/>
</dbReference>
<dbReference type="AlphaFoldDB" id="A0A2I0X173"/>
<evidence type="ECO:0000313" key="7">
    <source>
        <dbReference type="Proteomes" id="UP000233837"/>
    </source>
</evidence>
<evidence type="ECO:0000256" key="2">
    <source>
        <dbReference type="ARBA" id="ARBA00022801"/>
    </source>
</evidence>
<dbReference type="Pfam" id="PF21408">
    <property type="entry name" value="MTR4-like_stalk"/>
    <property type="match status" value="1"/>
</dbReference>
<dbReference type="Gene3D" id="1.20.1500.20">
    <property type="match status" value="2"/>
</dbReference>
<evidence type="ECO:0000259" key="5">
    <source>
        <dbReference type="SMART" id="SM01142"/>
    </source>
</evidence>
<keyword evidence="2" id="KW-0378">Hydrolase</keyword>
<keyword evidence="4" id="KW-0067">ATP-binding</keyword>
<dbReference type="Proteomes" id="UP000233837">
    <property type="component" value="Unassembled WGS sequence"/>
</dbReference>
<organism evidence="6 7">
    <name type="scientific">Dendrobium catenatum</name>
    <dbReference type="NCBI Taxonomy" id="906689"/>
    <lineage>
        <taxon>Eukaryota</taxon>
        <taxon>Viridiplantae</taxon>
        <taxon>Streptophyta</taxon>
        <taxon>Embryophyta</taxon>
        <taxon>Tracheophyta</taxon>
        <taxon>Spermatophyta</taxon>
        <taxon>Magnoliopsida</taxon>
        <taxon>Liliopsida</taxon>
        <taxon>Asparagales</taxon>
        <taxon>Orchidaceae</taxon>
        <taxon>Epidendroideae</taxon>
        <taxon>Malaxideae</taxon>
        <taxon>Dendrobiinae</taxon>
        <taxon>Dendrobium</taxon>
    </lineage>
</organism>
<dbReference type="Pfam" id="PF13234">
    <property type="entry name" value="MTR4_beta-barrel"/>
    <property type="match status" value="1"/>
</dbReference>
<dbReference type="Pfam" id="PF08148">
    <property type="entry name" value="DSHCT"/>
    <property type="match status" value="1"/>
</dbReference>
<dbReference type="SMART" id="SM01142">
    <property type="entry name" value="DSHCT"/>
    <property type="match status" value="1"/>
</dbReference>
<dbReference type="InterPro" id="IPR050699">
    <property type="entry name" value="RNA-DNA_Helicase"/>
</dbReference>